<dbReference type="SUPFAM" id="SSF55785">
    <property type="entry name" value="PYP-like sensor domain (PAS domain)"/>
    <property type="match status" value="1"/>
</dbReference>
<dbReference type="PROSITE" id="PS00675">
    <property type="entry name" value="SIGMA54_INTERACT_1"/>
    <property type="match status" value="1"/>
</dbReference>
<dbReference type="Gene3D" id="3.40.50.300">
    <property type="entry name" value="P-loop containing nucleotide triphosphate hydrolases"/>
    <property type="match status" value="1"/>
</dbReference>
<evidence type="ECO:0000256" key="2">
    <source>
        <dbReference type="ARBA" id="ARBA00022840"/>
    </source>
</evidence>
<name>A0A517DW64_9FIRM</name>
<dbReference type="GO" id="GO:0043565">
    <property type="term" value="F:sequence-specific DNA binding"/>
    <property type="evidence" value="ECO:0007669"/>
    <property type="project" value="InterPro"/>
</dbReference>
<dbReference type="RefSeq" id="WP_144351066.1">
    <property type="nucleotide sequence ID" value="NZ_CP036259.1"/>
</dbReference>
<dbReference type="InterPro" id="IPR002078">
    <property type="entry name" value="Sigma_54_int"/>
</dbReference>
<keyword evidence="2" id="KW-0067">ATP-binding</keyword>
<keyword evidence="1" id="KW-0547">Nucleotide-binding</keyword>
<evidence type="ECO:0000313" key="8">
    <source>
        <dbReference type="EMBL" id="QDR81591.1"/>
    </source>
</evidence>
<dbReference type="InterPro" id="IPR058031">
    <property type="entry name" value="AAA_lid_NorR"/>
</dbReference>
<dbReference type="SUPFAM" id="SSF46689">
    <property type="entry name" value="Homeodomain-like"/>
    <property type="match status" value="1"/>
</dbReference>
<dbReference type="GO" id="GO:0006355">
    <property type="term" value="P:regulation of DNA-templated transcription"/>
    <property type="evidence" value="ECO:0007669"/>
    <property type="project" value="InterPro"/>
</dbReference>
<dbReference type="CDD" id="cd00130">
    <property type="entry name" value="PAS"/>
    <property type="match status" value="1"/>
</dbReference>
<evidence type="ECO:0000256" key="5">
    <source>
        <dbReference type="ARBA" id="ARBA00023163"/>
    </source>
</evidence>
<dbReference type="Pfam" id="PF00158">
    <property type="entry name" value="Sigma54_activat"/>
    <property type="match status" value="1"/>
</dbReference>
<dbReference type="Pfam" id="PF00989">
    <property type="entry name" value="PAS"/>
    <property type="match status" value="1"/>
</dbReference>
<feature type="domain" description="PAS" evidence="7">
    <location>
        <begin position="188"/>
        <end position="242"/>
    </location>
</feature>
<keyword evidence="4" id="KW-0238">DNA-binding</keyword>
<evidence type="ECO:0000313" key="9">
    <source>
        <dbReference type="Proteomes" id="UP000320776"/>
    </source>
</evidence>
<protein>
    <submittedName>
        <fullName evidence="8">Anaerobic nitric oxide reductase transcription regulator NorR</fullName>
    </submittedName>
</protein>
<dbReference type="AlphaFoldDB" id="A0A517DW64"/>
<dbReference type="SMART" id="SM00382">
    <property type="entry name" value="AAA"/>
    <property type="match status" value="1"/>
</dbReference>
<dbReference type="Pfam" id="PF10114">
    <property type="entry name" value="PocR"/>
    <property type="match status" value="1"/>
</dbReference>
<feature type="domain" description="Sigma-54 factor interaction" evidence="6">
    <location>
        <begin position="318"/>
        <end position="548"/>
    </location>
</feature>
<dbReference type="InterPro" id="IPR003593">
    <property type="entry name" value="AAA+_ATPase"/>
</dbReference>
<evidence type="ECO:0000256" key="3">
    <source>
        <dbReference type="ARBA" id="ARBA00023015"/>
    </source>
</evidence>
<dbReference type="PROSITE" id="PS50112">
    <property type="entry name" value="PAS"/>
    <property type="match status" value="1"/>
</dbReference>
<dbReference type="InterPro" id="IPR009057">
    <property type="entry name" value="Homeodomain-like_sf"/>
</dbReference>
<dbReference type="InterPro" id="IPR035965">
    <property type="entry name" value="PAS-like_dom_sf"/>
</dbReference>
<dbReference type="InterPro" id="IPR027417">
    <property type="entry name" value="P-loop_NTPase"/>
</dbReference>
<dbReference type="PRINTS" id="PR01590">
    <property type="entry name" value="HTHFIS"/>
</dbReference>
<proteinExistence type="predicted"/>
<dbReference type="Gene3D" id="1.10.10.60">
    <property type="entry name" value="Homeodomain-like"/>
    <property type="match status" value="1"/>
</dbReference>
<dbReference type="InterPro" id="IPR000014">
    <property type="entry name" value="PAS"/>
</dbReference>
<evidence type="ECO:0000259" key="7">
    <source>
        <dbReference type="PROSITE" id="PS50112"/>
    </source>
</evidence>
<dbReference type="PROSITE" id="PS00676">
    <property type="entry name" value="SIGMA54_INTERACT_2"/>
    <property type="match status" value="1"/>
</dbReference>
<dbReference type="InterPro" id="IPR025944">
    <property type="entry name" value="Sigma_54_int_dom_CS"/>
</dbReference>
<dbReference type="Gene3D" id="1.10.8.60">
    <property type="match status" value="1"/>
</dbReference>
<dbReference type="SMART" id="SM00091">
    <property type="entry name" value="PAS"/>
    <property type="match status" value="1"/>
</dbReference>
<evidence type="ECO:0000256" key="4">
    <source>
        <dbReference type="ARBA" id="ARBA00023125"/>
    </source>
</evidence>
<dbReference type="PROSITE" id="PS50045">
    <property type="entry name" value="SIGMA54_INTERACT_4"/>
    <property type="match status" value="1"/>
</dbReference>
<dbReference type="InterPro" id="IPR025662">
    <property type="entry name" value="Sigma_54_int_dom_ATP-bd_1"/>
</dbReference>
<dbReference type="Pfam" id="PF25601">
    <property type="entry name" value="AAA_lid_14"/>
    <property type="match status" value="1"/>
</dbReference>
<keyword evidence="3" id="KW-0805">Transcription regulation</keyword>
<dbReference type="GO" id="GO:0005524">
    <property type="term" value="F:ATP binding"/>
    <property type="evidence" value="ECO:0007669"/>
    <property type="project" value="UniProtKB-KW"/>
</dbReference>
<keyword evidence="9" id="KW-1185">Reference proteome</keyword>
<dbReference type="CDD" id="cd00009">
    <property type="entry name" value="AAA"/>
    <property type="match status" value="1"/>
</dbReference>
<gene>
    <name evidence="8" type="primary">norR_16</name>
    <name evidence="8" type="ORF">SPTER_29980</name>
</gene>
<reference evidence="8 9" key="1">
    <citation type="submission" date="2019-02" db="EMBL/GenBank/DDBJ databases">
        <title>Closed genome of Sporomusa termitida DSM 4440.</title>
        <authorList>
            <person name="Poehlein A."/>
            <person name="Daniel R."/>
        </authorList>
    </citation>
    <scope>NUCLEOTIDE SEQUENCE [LARGE SCALE GENOMIC DNA]</scope>
    <source>
        <strain evidence="8 9">DSM 4440</strain>
    </source>
</reference>
<dbReference type="PANTHER" id="PTHR32071:SF57">
    <property type="entry name" value="C4-DICARBOXYLATE TRANSPORT TRANSCRIPTIONAL REGULATORY PROTEIN DCTD"/>
    <property type="match status" value="1"/>
</dbReference>
<dbReference type="OrthoDB" id="9803970at2"/>
<dbReference type="PANTHER" id="PTHR32071">
    <property type="entry name" value="TRANSCRIPTIONAL REGULATORY PROTEIN"/>
    <property type="match status" value="1"/>
</dbReference>
<dbReference type="FunFam" id="3.40.50.300:FF:000006">
    <property type="entry name" value="DNA-binding transcriptional regulator NtrC"/>
    <property type="match status" value="1"/>
</dbReference>
<dbReference type="SUPFAM" id="SSF52540">
    <property type="entry name" value="P-loop containing nucleoside triphosphate hydrolases"/>
    <property type="match status" value="1"/>
</dbReference>
<dbReference type="EMBL" id="CP036259">
    <property type="protein sequence ID" value="QDR81591.1"/>
    <property type="molecule type" value="Genomic_DNA"/>
</dbReference>
<dbReference type="InterPro" id="IPR002197">
    <property type="entry name" value="HTH_Fis"/>
</dbReference>
<dbReference type="InterPro" id="IPR018771">
    <property type="entry name" value="PocR_dom"/>
</dbReference>
<evidence type="ECO:0000256" key="1">
    <source>
        <dbReference type="ARBA" id="ARBA00022741"/>
    </source>
</evidence>
<dbReference type="KEGG" id="sted:SPTER_29980"/>
<sequence>MIKISNVKLQNLINSAFLQEFQDNFALSVGVASLIEDNQGQALTCPSCFSTFCKEIIRTSPRGLQRCLADDMRGAALAVRTGKPAVYQCHAGLIDFAAPILLHGQVLGTIFGGQVLTTPPTQAACHKAAKELGVDAAKYLAAIKEIPVVTTEKIHAAAKVLFSVANTLSQNAYQTLRLKETTREIVLSYNRLENIFNTMSDGVIIIDNNGIVKQVNVIAEEIFDRPGPELLNKSVKELMGSEPPFIENIYKLQAAYTDFEIFIDASLGRLHCLSSGRPIVDDEGELSGAVILLRPMKIVHNLVNRLSGAQATFRFGNIIGQGPAIRKTVQLATQAAAGVSNVLIEGESGTGKEVFAQAIHNQSARRKGPFVAVNCGAIPRELMISELFGYTEGAFTGARRGGRPGKFEFASGGTIFLDEIGDTPLELQVALLRVIQERKITRMGDNKVIPVDLRIICATNKNLAQEVEKGNFRQDLYYRLNVISLKIPPLRERQEDIPLIFKYMLNTMGREWGKAIKKVDPAVITLLQQYHWPGNIRELQNIVERVISIAEEDIIKPEHLPEHLVTPAGLPAFYLTSPSKQDDICARERIKQDLNEKERQQIVDYLLSASGNISHAAKQMGIARSTLYRKMRYYNLSN</sequence>
<dbReference type="Proteomes" id="UP000320776">
    <property type="component" value="Chromosome"/>
</dbReference>
<dbReference type="InterPro" id="IPR013767">
    <property type="entry name" value="PAS_fold"/>
</dbReference>
<dbReference type="InterPro" id="IPR025943">
    <property type="entry name" value="Sigma_54_int_dom_ATP-bd_2"/>
</dbReference>
<evidence type="ECO:0000259" key="6">
    <source>
        <dbReference type="PROSITE" id="PS50045"/>
    </source>
</evidence>
<dbReference type="Pfam" id="PF02954">
    <property type="entry name" value="HTH_8"/>
    <property type="match status" value="1"/>
</dbReference>
<dbReference type="Gene3D" id="3.30.450.20">
    <property type="entry name" value="PAS domain"/>
    <property type="match status" value="1"/>
</dbReference>
<accession>A0A517DW64</accession>
<dbReference type="PROSITE" id="PS00688">
    <property type="entry name" value="SIGMA54_INTERACT_3"/>
    <property type="match status" value="1"/>
</dbReference>
<organism evidence="8 9">
    <name type="scientific">Sporomusa termitida</name>
    <dbReference type="NCBI Taxonomy" id="2377"/>
    <lineage>
        <taxon>Bacteria</taxon>
        <taxon>Bacillati</taxon>
        <taxon>Bacillota</taxon>
        <taxon>Negativicutes</taxon>
        <taxon>Selenomonadales</taxon>
        <taxon>Sporomusaceae</taxon>
        <taxon>Sporomusa</taxon>
    </lineage>
</organism>
<keyword evidence="5" id="KW-0804">Transcription</keyword>